<evidence type="ECO:0000313" key="6">
    <source>
        <dbReference type="Proteomes" id="UP000622638"/>
    </source>
</evidence>
<dbReference type="Pfam" id="PF01627">
    <property type="entry name" value="Hpt"/>
    <property type="match status" value="1"/>
</dbReference>
<evidence type="ECO:0000256" key="1">
    <source>
        <dbReference type="ARBA" id="ARBA00023012"/>
    </source>
</evidence>
<reference evidence="3" key="1">
    <citation type="journal article" date="2014" name="Int. J. Syst. Evol. Microbiol.">
        <title>Complete genome of a new Firmicutes species belonging to the dominant human colonic microbiota ('Ruminococcus bicirculans') reveals two chromosomes and a selective capacity to utilize plant glucans.</title>
        <authorList>
            <consortium name="NISC Comparative Sequencing Program"/>
            <person name="Wegmann U."/>
            <person name="Louis P."/>
            <person name="Goesmann A."/>
            <person name="Henrissat B."/>
            <person name="Duncan S.H."/>
            <person name="Flint H.J."/>
        </authorList>
    </citation>
    <scope>NUCLEOTIDE SEQUENCE</scope>
    <source>
        <strain evidence="3">CGMCC 1.15931</strain>
    </source>
</reference>
<dbReference type="EMBL" id="BMKG01000032">
    <property type="protein sequence ID" value="GGC22295.1"/>
    <property type="molecule type" value="Genomic_DNA"/>
</dbReference>
<dbReference type="SUPFAM" id="SSF47226">
    <property type="entry name" value="Histidine-containing phosphotransfer domain, HPT domain"/>
    <property type="match status" value="1"/>
</dbReference>
<dbReference type="GO" id="GO:0004672">
    <property type="term" value="F:protein kinase activity"/>
    <property type="evidence" value="ECO:0007669"/>
    <property type="project" value="UniProtKB-ARBA"/>
</dbReference>
<dbReference type="Proteomes" id="UP000430634">
    <property type="component" value="Unassembled WGS sequence"/>
</dbReference>
<dbReference type="RefSeq" id="WP_155472045.1">
    <property type="nucleotide sequence ID" value="NZ_BMKG01000032.1"/>
</dbReference>
<reference evidence="6" key="2">
    <citation type="journal article" date="2019" name="Int. J. Syst. Evol. Microbiol.">
        <title>The Global Catalogue of Microorganisms (GCM) 10K type strain sequencing project: providing services to taxonomists for standard genome sequencing and annotation.</title>
        <authorList>
            <consortium name="The Broad Institute Genomics Platform"/>
            <consortium name="The Broad Institute Genome Sequencing Center for Infectious Disease"/>
            <person name="Wu L."/>
            <person name="Ma J."/>
        </authorList>
    </citation>
    <scope>NUCLEOTIDE SEQUENCE [LARGE SCALE GENOMIC DNA]</scope>
    <source>
        <strain evidence="6">CGMCC 1.15931</strain>
    </source>
</reference>
<comment type="caution">
    <text evidence="4">The sequence shown here is derived from an EMBL/GenBank/DDBJ whole genome shotgun (WGS) entry which is preliminary data.</text>
</comment>
<dbReference type="EMBL" id="WNKZ01000060">
    <property type="protein sequence ID" value="MTV54758.1"/>
    <property type="molecule type" value="Genomic_DNA"/>
</dbReference>
<reference evidence="4 5" key="3">
    <citation type="submission" date="2019-11" db="EMBL/GenBank/DDBJ databases">
        <title>Type strains purchased from KCTC, JCM and DSMZ.</title>
        <authorList>
            <person name="Lu H."/>
        </authorList>
    </citation>
    <scope>NUCLEOTIDE SEQUENCE [LARGE SCALE GENOMIC DNA]</scope>
    <source>
        <strain evidence="4 5">KCTC 52429</strain>
    </source>
</reference>
<name>A0A6I3SZP8_9BURK</name>
<evidence type="ECO:0000313" key="3">
    <source>
        <dbReference type="EMBL" id="GGC22295.1"/>
    </source>
</evidence>
<organism evidence="4 5">
    <name type="scientific">Pseudoduganella buxea</name>
    <dbReference type="NCBI Taxonomy" id="1949069"/>
    <lineage>
        <taxon>Bacteria</taxon>
        <taxon>Pseudomonadati</taxon>
        <taxon>Pseudomonadota</taxon>
        <taxon>Betaproteobacteria</taxon>
        <taxon>Burkholderiales</taxon>
        <taxon>Oxalobacteraceae</taxon>
        <taxon>Telluria group</taxon>
        <taxon>Pseudoduganella</taxon>
    </lineage>
</organism>
<dbReference type="AlphaFoldDB" id="A0A6I3SZP8"/>
<dbReference type="InterPro" id="IPR008207">
    <property type="entry name" value="Sig_transdc_His_kin_Hpt_dom"/>
</dbReference>
<reference evidence="3" key="4">
    <citation type="submission" date="2024-05" db="EMBL/GenBank/DDBJ databases">
        <authorList>
            <person name="Sun Q."/>
            <person name="Zhou Y."/>
        </authorList>
    </citation>
    <scope>NUCLEOTIDE SEQUENCE</scope>
    <source>
        <strain evidence="3">CGMCC 1.15931</strain>
    </source>
</reference>
<dbReference type="Gene3D" id="1.20.120.160">
    <property type="entry name" value="HPT domain"/>
    <property type="match status" value="1"/>
</dbReference>
<gene>
    <name evidence="3" type="ORF">GCM10011572_49740</name>
    <name evidence="4" type="ORF">GM672_18680</name>
</gene>
<dbReference type="InterPro" id="IPR036641">
    <property type="entry name" value="HPT_dom_sf"/>
</dbReference>
<dbReference type="Proteomes" id="UP000622638">
    <property type="component" value="Unassembled WGS sequence"/>
</dbReference>
<evidence type="ECO:0000313" key="5">
    <source>
        <dbReference type="Proteomes" id="UP000430634"/>
    </source>
</evidence>
<dbReference type="GO" id="GO:0000160">
    <property type="term" value="P:phosphorelay signal transduction system"/>
    <property type="evidence" value="ECO:0007669"/>
    <property type="project" value="UniProtKB-KW"/>
</dbReference>
<accession>A0A6I3SZP8</accession>
<sequence length="117" mass="12401">MAQPADPAFRQHLQALGEKYRASIPQRMAAIAAALDGAGSVPAVSALEALHESLHVVAGSAGSFGFAVLGEQARRLEQLVRQVMAGEAAWEGVPEQIRAYLAWAERDPQGVAYAPHD</sequence>
<evidence type="ECO:0000259" key="2">
    <source>
        <dbReference type="Pfam" id="PF01627"/>
    </source>
</evidence>
<protein>
    <submittedName>
        <fullName evidence="4">Hpt domain-containing protein</fullName>
    </submittedName>
</protein>
<keyword evidence="1" id="KW-0902">Two-component regulatory system</keyword>
<proteinExistence type="predicted"/>
<feature type="domain" description="HPt" evidence="2">
    <location>
        <begin position="18"/>
        <end position="101"/>
    </location>
</feature>
<keyword evidence="6" id="KW-1185">Reference proteome</keyword>
<dbReference type="OrthoDB" id="8706006at2"/>
<evidence type="ECO:0000313" key="4">
    <source>
        <dbReference type="EMBL" id="MTV54758.1"/>
    </source>
</evidence>